<comment type="caution">
    <text evidence="1">The sequence shown here is derived from an EMBL/GenBank/DDBJ whole genome shotgun (WGS) entry which is preliminary data.</text>
</comment>
<reference evidence="1 2" key="1">
    <citation type="journal article" date="2015" name="Nature">
        <title>rRNA introns, odd ribosomes, and small enigmatic genomes across a large radiation of phyla.</title>
        <authorList>
            <person name="Brown C.T."/>
            <person name="Hug L.A."/>
            <person name="Thomas B.C."/>
            <person name="Sharon I."/>
            <person name="Castelle C.J."/>
            <person name="Singh A."/>
            <person name="Wilkins M.J."/>
            <person name="Williams K.H."/>
            <person name="Banfield J.F."/>
        </authorList>
    </citation>
    <scope>NUCLEOTIDE SEQUENCE [LARGE SCALE GENOMIC DNA]</scope>
</reference>
<name>A0A0G0MBH4_9BACT</name>
<dbReference type="Proteomes" id="UP000033881">
    <property type="component" value="Unassembled WGS sequence"/>
</dbReference>
<proteinExistence type="predicted"/>
<evidence type="ECO:0000313" key="1">
    <source>
        <dbReference type="EMBL" id="KKR00568.1"/>
    </source>
</evidence>
<dbReference type="EMBL" id="LBWB01000011">
    <property type="protein sequence ID" value="KKR00568.1"/>
    <property type="molecule type" value="Genomic_DNA"/>
</dbReference>
<gene>
    <name evidence="1" type="ORF">UT24_C0011G0021</name>
</gene>
<dbReference type="STRING" id="1618574.UT24_C0011G0021"/>
<organism evidence="1 2">
    <name type="scientific">Candidatus Woesebacteria bacterium GW2011_GWB1_39_12</name>
    <dbReference type="NCBI Taxonomy" id="1618574"/>
    <lineage>
        <taxon>Bacteria</taxon>
        <taxon>Candidatus Woeseibacteriota</taxon>
    </lineage>
</organism>
<dbReference type="AlphaFoldDB" id="A0A0G0MBH4"/>
<sequence length="154" mass="18033">MADWDRNKQLAWLVEQSNLPIGGRHSNIQDLQDNSELLNQTDDAVVYYFDGYVYIRCWNTLHSSFEREPVGCHSLFNVLEHYPGLLSLKVFDIRGNWQPDIIYHLTEEMIKFCFGMLHLHNFIGKVFGYNSDEYYQAQDIIDGFARKTGMGYIP</sequence>
<evidence type="ECO:0000313" key="2">
    <source>
        <dbReference type="Proteomes" id="UP000033881"/>
    </source>
</evidence>
<accession>A0A0G0MBH4</accession>
<protein>
    <submittedName>
        <fullName evidence="1">Uncharacterized protein</fullName>
    </submittedName>
</protein>